<dbReference type="EMBL" id="CAJOAZ010000641">
    <property type="protein sequence ID" value="CAF3688896.1"/>
    <property type="molecule type" value="Genomic_DNA"/>
</dbReference>
<sequence>MNQKQTVIRRDQNSTYYKDRKGRICVLCKWEFVPCCQPKTNNLKSMPGSLATQHKTSNTDKTHSDKNKHVSNHTGTKNTTHGHTNVNKKSDVVEHINLHNKTNPKRRNSIDTHTKTAHAAGGTHAHEATRSRGATVSHGSHPHTKAQTHIDTHGKSTTLHAHPNVHRKTVTHGTTKKSDGHKSRMIKYSKSENNSSDQEKFTSTGTVTFDTTYLLYILFSFLIETETIIKTAVSETSENITSEKTNDDETN</sequence>
<name>A0A818TWI9_9BILA</name>
<feature type="region of interest" description="Disordered" evidence="1">
    <location>
        <begin position="166"/>
        <end position="202"/>
    </location>
</feature>
<evidence type="ECO:0000313" key="2">
    <source>
        <dbReference type="EMBL" id="CAF3688896.1"/>
    </source>
</evidence>
<accession>A0A818TWI9</accession>
<protein>
    <submittedName>
        <fullName evidence="2">Uncharacterized protein</fullName>
    </submittedName>
</protein>
<proteinExistence type="predicted"/>
<evidence type="ECO:0000256" key="1">
    <source>
        <dbReference type="SAM" id="MobiDB-lite"/>
    </source>
</evidence>
<feature type="compositionally biased region" description="Basic and acidic residues" evidence="1">
    <location>
        <begin position="57"/>
        <end position="68"/>
    </location>
</feature>
<comment type="caution">
    <text evidence="2">The sequence shown here is derived from an EMBL/GenBank/DDBJ whole genome shotgun (WGS) entry which is preliminary data.</text>
</comment>
<organism evidence="2 3">
    <name type="scientific">Adineta steineri</name>
    <dbReference type="NCBI Taxonomy" id="433720"/>
    <lineage>
        <taxon>Eukaryota</taxon>
        <taxon>Metazoa</taxon>
        <taxon>Spiralia</taxon>
        <taxon>Gnathifera</taxon>
        <taxon>Rotifera</taxon>
        <taxon>Eurotatoria</taxon>
        <taxon>Bdelloidea</taxon>
        <taxon>Adinetida</taxon>
        <taxon>Adinetidae</taxon>
        <taxon>Adineta</taxon>
    </lineage>
</organism>
<dbReference type="Proteomes" id="UP000663844">
    <property type="component" value="Unassembled WGS sequence"/>
</dbReference>
<feature type="compositionally biased region" description="Polar residues" evidence="1">
    <location>
        <begin position="41"/>
        <end position="56"/>
    </location>
</feature>
<reference evidence="2" key="1">
    <citation type="submission" date="2021-02" db="EMBL/GenBank/DDBJ databases">
        <authorList>
            <person name="Nowell W R."/>
        </authorList>
    </citation>
    <scope>NUCLEOTIDE SEQUENCE</scope>
</reference>
<gene>
    <name evidence="2" type="ORF">OXD698_LOCUS11451</name>
</gene>
<feature type="region of interest" description="Disordered" evidence="1">
    <location>
        <begin position="41"/>
        <end position="87"/>
    </location>
</feature>
<feature type="region of interest" description="Disordered" evidence="1">
    <location>
        <begin position="99"/>
        <end position="148"/>
    </location>
</feature>
<evidence type="ECO:0000313" key="3">
    <source>
        <dbReference type="Proteomes" id="UP000663844"/>
    </source>
</evidence>
<dbReference type="AlphaFoldDB" id="A0A818TWI9"/>
<feature type="compositionally biased region" description="Low complexity" evidence="1">
    <location>
        <begin position="72"/>
        <end position="87"/>
    </location>
</feature>